<dbReference type="GO" id="GO:0000794">
    <property type="term" value="C:condensed nuclear chromosome"/>
    <property type="evidence" value="ECO:0007669"/>
    <property type="project" value="TreeGrafter"/>
</dbReference>
<dbReference type="Pfam" id="PF13476">
    <property type="entry name" value="AAA_23"/>
    <property type="match status" value="1"/>
</dbReference>
<feature type="coiled-coil region" evidence="19">
    <location>
        <begin position="260"/>
        <end position="533"/>
    </location>
</feature>
<gene>
    <name evidence="21" type="ORF">PSYICH_LOCUS13017</name>
</gene>
<evidence type="ECO:0000256" key="8">
    <source>
        <dbReference type="ARBA" id="ARBA00022741"/>
    </source>
</evidence>
<dbReference type="FunFam" id="3.40.50.300:FF:000593">
    <property type="entry name" value="DNA repair protein RAD50"/>
    <property type="match status" value="1"/>
</dbReference>
<evidence type="ECO:0000259" key="20">
    <source>
        <dbReference type="Pfam" id="PF13476"/>
    </source>
</evidence>
<evidence type="ECO:0000256" key="6">
    <source>
        <dbReference type="ARBA" id="ARBA00022454"/>
    </source>
</evidence>
<feature type="coiled-coil region" evidence="19">
    <location>
        <begin position="1062"/>
        <end position="1096"/>
    </location>
</feature>
<dbReference type="GO" id="GO:0030870">
    <property type="term" value="C:Mre11 complex"/>
    <property type="evidence" value="ECO:0007669"/>
    <property type="project" value="InterPro"/>
</dbReference>
<comment type="catalytic activity">
    <reaction evidence="18">
        <text>ATP + H2O = ADP + phosphate + H(+)</text>
        <dbReference type="Rhea" id="RHEA:13065"/>
        <dbReference type="ChEBI" id="CHEBI:15377"/>
        <dbReference type="ChEBI" id="CHEBI:15378"/>
        <dbReference type="ChEBI" id="CHEBI:30616"/>
        <dbReference type="ChEBI" id="CHEBI:43474"/>
        <dbReference type="ChEBI" id="CHEBI:456216"/>
    </reaction>
</comment>
<evidence type="ECO:0000256" key="7">
    <source>
        <dbReference type="ARBA" id="ARBA00022723"/>
    </source>
</evidence>
<evidence type="ECO:0000256" key="15">
    <source>
        <dbReference type="ARBA" id="ARBA00023204"/>
    </source>
</evidence>
<evidence type="ECO:0000256" key="4">
    <source>
        <dbReference type="ARBA" id="ARBA00009439"/>
    </source>
</evidence>
<dbReference type="GO" id="GO:0051880">
    <property type="term" value="F:G-quadruplex DNA binding"/>
    <property type="evidence" value="ECO:0007669"/>
    <property type="project" value="TreeGrafter"/>
</dbReference>
<dbReference type="InterPro" id="IPR038729">
    <property type="entry name" value="Rad50/SbcC_AAA"/>
</dbReference>
<evidence type="ECO:0000256" key="3">
    <source>
        <dbReference type="ARBA" id="ARBA00004286"/>
    </source>
</evidence>
<keyword evidence="9" id="KW-0227">DNA damage</keyword>
<comment type="similarity">
    <text evidence="4">Belongs to the SMC family. RAD50 subfamily.</text>
</comment>
<keyword evidence="11" id="KW-0862">Zinc</keyword>
<keyword evidence="13" id="KW-0460">Magnesium</keyword>
<evidence type="ECO:0000256" key="2">
    <source>
        <dbReference type="ARBA" id="ARBA00004123"/>
    </source>
</evidence>
<accession>A0A9P0D7E5</accession>
<feature type="coiled-coil region" evidence="19">
    <location>
        <begin position="710"/>
        <end position="765"/>
    </location>
</feature>
<sequence>MALLRSLEIIGIRNFSPEDKQTIYFGTPVVLFQGQNGSGKTTIIESIRYALTGELPTGTDHGKGFVNEPKMSNKSTTKGSIKIKFSDTEGNVITVAKVVQVQLIKSGNLSFKRLNYAVRRRDKDTGDVQDISGRCIDIDSYCCNTLNVSKAIFNNVLFCHQENSLWPLDEPKKLKEKFDEIFDATKYNRCIKNIRDYIKAQQIDVKSLHRVLDSKKEIKNRVEHQRAKFEERKVKLGETKEAIKTKKKEMEPLTARMNVIMELEEKLGNLQRKLTGKEEEKKGLANQQSTLISSMSYVFEGSDEDLQSKINSFKDEQTSEESSIRKLEKNVQDTTIQIGTLNRTVQNKQVKIGQLKEEQNNHNSKLQESQNLIEKLRVELDIPTNDDKEYLIGELSKSLKDEQKKLADLKREKDVEEKLLQDQIDKIREQNAGTKQSISSKKTAISDYKSKLRDIQGKLQELDTSDTQLKAVTDKIQKWQQTLSSIKNSFDEHETLQEIDTLKEQIGTKEQYLDKLDKEYRILQRNYVTEQKLESERASIVEMQGQINKIKSRHSDNLKMLFNDDVPKKNLERAVVDIQKKQDAEFNRLTQNISNLERELTTLQTTLNHQKNKLKTDQQELANNKRKIDKLCNGTDFTSFLDETYKKKESVQKRKGYLSAAKIVFENLASKFESEKSCPVCQTSFSNNTSALPAIIEELKHRVVLVPGQLAQTENEFKKVEVLYNNLQQLKIVNDDIATMSKTKIPKLEQEISNLTEQHEETNMVITAEKANLERPKMMIEICKNLIRDATLFDKYQTDIAKANDNIEELQETIEKVSSKRSHQETEMEIDSVKRELSNTKNRYDSSKDLLDGHRERCQDLNKKIQTEVQKQIDIQKLVQEKPLLEKQNAEYKEQIDALNTEIEDLQLNLASLENDLREAVDKKNKATKTNREHLDKVQNKLISYQNALSDIHKLEMNIQDYQRKNNGAKFEKAMEELAQLTITLENLEKNKTKIQSAISEKKEAIAKKESEFRALKDNVTLREKRRQEDAVAVEIDNLKLKIGDYNYRQVFEEKTKKSTEIDKKLREINILQGQLEEVQAQHDELEYELDKPENKNAYKNYKKQHYELIAKNLCIADLDKYVKVLERSVLKFHEERMVQINRMVRNLWRTIYKGNDIDYIEIKTDDSIDGGANKRKYSYKVVQVKNGIELDMRGRCSAGQKVLACLVIRMALAETFSSNCGILALDEPTTNLDRANISSLSDALSGLINSRENQSHFQLLIITHDEDFLRSITQGQSIDSYWQVKRSDSGSSTVERKML</sequence>
<dbReference type="SUPFAM" id="SSF52540">
    <property type="entry name" value="P-loop containing nucleoside triphosphate hydrolases"/>
    <property type="match status" value="1"/>
</dbReference>
<evidence type="ECO:0000256" key="9">
    <source>
        <dbReference type="ARBA" id="ARBA00022763"/>
    </source>
</evidence>
<dbReference type="OrthoDB" id="18797at2759"/>
<feature type="domain" description="Rad50/SbcC-type AAA" evidence="20">
    <location>
        <begin position="6"/>
        <end position="233"/>
    </location>
</feature>
<evidence type="ECO:0000256" key="14">
    <source>
        <dbReference type="ARBA" id="ARBA00023054"/>
    </source>
</evidence>
<organism evidence="21 22">
    <name type="scientific">Psylliodes chrysocephalus</name>
    <dbReference type="NCBI Taxonomy" id="3402493"/>
    <lineage>
        <taxon>Eukaryota</taxon>
        <taxon>Metazoa</taxon>
        <taxon>Ecdysozoa</taxon>
        <taxon>Arthropoda</taxon>
        <taxon>Hexapoda</taxon>
        <taxon>Insecta</taxon>
        <taxon>Pterygota</taxon>
        <taxon>Neoptera</taxon>
        <taxon>Endopterygota</taxon>
        <taxon>Coleoptera</taxon>
        <taxon>Polyphaga</taxon>
        <taxon>Cucujiformia</taxon>
        <taxon>Chrysomeloidea</taxon>
        <taxon>Chrysomelidae</taxon>
        <taxon>Galerucinae</taxon>
        <taxon>Alticini</taxon>
        <taxon>Psylliodes</taxon>
    </lineage>
</organism>
<dbReference type="GO" id="GO:0006302">
    <property type="term" value="P:double-strand break repair"/>
    <property type="evidence" value="ECO:0007669"/>
    <property type="project" value="InterPro"/>
</dbReference>
<dbReference type="Gene3D" id="1.10.287.1490">
    <property type="match status" value="2"/>
</dbReference>
<dbReference type="NCBIfam" id="TIGR00606">
    <property type="entry name" value="rad50"/>
    <property type="match status" value="1"/>
</dbReference>
<evidence type="ECO:0000256" key="5">
    <source>
        <dbReference type="ARBA" id="ARBA00017893"/>
    </source>
</evidence>
<dbReference type="GO" id="GO:0043047">
    <property type="term" value="F:single-stranded telomeric DNA binding"/>
    <property type="evidence" value="ECO:0007669"/>
    <property type="project" value="TreeGrafter"/>
</dbReference>
<reference evidence="21" key="1">
    <citation type="submission" date="2022-01" db="EMBL/GenBank/DDBJ databases">
        <authorList>
            <person name="King R."/>
        </authorList>
    </citation>
    <scope>NUCLEOTIDE SEQUENCE</scope>
</reference>
<dbReference type="GO" id="GO:0070192">
    <property type="term" value="P:chromosome organization involved in meiotic cell cycle"/>
    <property type="evidence" value="ECO:0007669"/>
    <property type="project" value="TreeGrafter"/>
</dbReference>
<keyword evidence="22" id="KW-1185">Reference proteome</keyword>
<protein>
    <recommendedName>
        <fullName evidence="5">DNA repair protein RAD50</fullName>
    </recommendedName>
</protein>
<evidence type="ECO:0000256" key="16">
    <source>
        <dbReference type="ARBA" id="ARBA00023242"/>
    </source>
</evidence>
<evidence type="ECO:0000256" key="19">
    <source>
        <dbReference type="SAM" id="Coils"/>
    </source>
</evidence>
<keyword evidence="16" id="KW-0539">Nucleus</keyword>
<evidence type="ECO:0000313" key="22">
    <source>
        <dbReference type="Proteomes" id="UP001153636"/>
    </source>
</evidence>
<dbReference type="Gene3D" id="3.40.50.300">
    <property type="entry name" value="P-loop containing nucleotide triphosphate hydrolases"/>
    <property type="match status" value="2"/>
</dbReference>
<dbReference type="PANTHER" id="PTHR18867:SF12">
    <property type="entry name" value="DNA REPAIR PROTEIN RAD50"/>
    <property type="match status" value="1"/>
</dbReference>
<dbReference type="InterPro" id="IPR004584">
    <property type="entry name" value="Rad50_eukaryotes"/>
</dbReference>
<keyword evidence="17" id="KW-0469">Meiosis</keyword>
<dbReference type="InterPro" id="IPR027417">
    <property type="entry name" value="P-loop_NTPase"/>
</dbReference>
<dbReference type="Proteomes" id="UP001153636">
    <property type="component" value="Chromosome 7"/>
</dbReference>
<evidence type="ECO:0000313" key="21">
    <source>
        <dbReference type="EMBL" id="CAH1113234.1"/>
    </source>
</evidence>
<dbReference type="GO" id="GO:0007004">
    <property type="term" value="P:telomere maintenance via telomerase"/>
    <property type="evidence" value="ECO:0007669"/>
    <property type="project" value="TreeGrafter"/>
</dbReference>
<dbReference type="GO" id="GO:0016887">
    <property type="term" value="F:ATP hydrolysis activity"/>
    <property type="evidence" value="ECO:0007669"/>
    <property type="project" value="InterPro"/>
</dbReference>
<comment type="cofactor">
    <cofactor evidence="1">
        <name>Zn(2+)</name>
        <dbReference type="ChEBI" id="CHEBI:29105"/>
    </cofactor>
</comment>
<comment type="subcellular location">
    <subcellularLocation>
        <location evidence="3">Chromosome</location>
    </subcellularLocation>
    <subcellularLocation>
        <location evidence="2">Nucleus</location>
    </subcellularLocation>
</comment>
<evidence type="ECO:0000256" key="12">
    <source>
        <dbReference type="ARBA" id="ARBA00022840"/>
    </source>
</evidence>
<evidence type="ECO:0000256" key="11">
    <source>
        <dbReference type="ARBA" id="ARBA00022833"/>
    </source>
</evidence>
<evidence type="ECO:0000256" key="18">
    <source>
        <dbReference type="ARBA" id="ARBA00049360"/>
    </source>
</evidence>
<evidence type="ECO:0000256" key="1">
    <source>
        <dbReference type="ARBA" id="ARBA00001947"/>
    </source>
</evidence>
<keyword evidence="15" id="KW-0234">DNA repair</keyword>
<dbReference type="EMBL" id="OV651819">
    <property type="protein sequence ID" value="CAH1113234.1"/>
    <property type="molecule type" value="Genomic_DNA"/>
</dbReference>
<feature type="coiled-coil region" evidence="19">
    <location>
        <begin position="579"/>
        <end position="627"/>
    </location>
</feature>
<feature type="coiled-coil region" evidence="19">
    <location>
        <begin position="793"/>
        <end position="1019"/>
    </location>
</feature>
<keyword evidence="10" id="KW-0378">Hydrolase</keyword>
<keyword evidence="7" id="KW-0479">Metal-binding</keyword>
<evidence type="ECO:0000256" key="17">
    <source>
        <dbReference type="ARBA" id="ARBA00023254"/>
    </source>
</evidence>
<proteinExistence type="inferred from homology"/>
<keyword evidence="12" id="KW-0067">ATP-binding</keyword>
<evidence type="ECO:0000256" key="10">
    <source>
        <dbReference type="ARBA" id="ARBA00022801"/>
    </source>
</evidence>
<keyword evidence="8" id="KW-0547">Nucleotide-binding</keyword>
<name>A0A9P0D7E5_9CUCU</name>
<evidence type="ECO:0000256" key="13">
    <source>
        <dbReference type="ARBA" id="ARBA00022842"/>
    </source>
</evidence>
<keyword evidence="14 19" id="KW-0175">Coiled coil</keyword>
<dbReference type="GO" id="GO:0046872">
    <property type="term" value="F:metal ion binding"/>
    <property type="evidence" value="ECO:0007669"/>
    <property type="project" value="UniProtKB-KW"/>
</dbReference>
<dbReference type="PANTHER" id="PTHR18867">
    <property type="entry name" value="RAD50"/>
    <property type="match status" value="1"/>
</dbReference>
<keyword evidence="6" id="KW-0158">Chromosome</keyword>
<dbReference type="GO" id="GO:0005524">
    <property type="term" value="F:ATP binding"/>
    <property type="evidence" value="ECO:0007669"/>
    <property type="project" value="UniProtKB-KW"/>
</dbReference>
<dbReference type="GO" id="GO:0000722">
    <property type="term" value="P:telomere maintenance via recombination"/>
    <property type="evidence" value="ECO:0007669"/>
    <property type="project" value="TreeGrafter"/>
</dbReference>
<dbReference type="GO" id="GO:0003691">
    <property type="term" value="F:double-stranded telomeric DNA binding"/>
    <property type="evidence" value="ECO:0007669"/>
    <property type="project" value="TreeGrafter"/>
</dbReference>